<dbReference type="Proteomes" id="UP000594260">
    <property type="component" value="Unplaced"/>
</dbReference>
<name>A0A7M7JVS4_VARDE</name>
<dbReference type="Pfam" id="PF01607">
    <property type="entry name" value="CBM_14"/>
    <property type="match status" value="1"/>
</dbReference>
<proteinExistence type="predicted"/>
<keyword evidence="4" id="KW-1185">Reference proteome</keyword>
<sequence length="230" mass="23580">MNVCVCKMKLVLVTAVIILSSVAFGATVSGGANANKVCNDAFVDNSFLQKIPDASDCSQYYLCSSWFQSKLRCPDGKHFSAAQGDCTDPCSAGCDPTIICTTTPTPEEFIATAAQVVTKAESVDGTGYVSASDDSAVAGSDGSAAASQSFAVGDIGLKTIANSAKASAVGNTYVKSEAEKPAIETEAAASTKPVTEGVEAKTAFWQAIVKNFASPPTKIPGYTGAIPTNF</sequence>
<feature type="chain" id="PRO_5029653144" description="Chitin-binding type-2 domain-containing protein" evidence="1">
    <location>
        <begin position="26"/>
        <end position="230"/>
    </location>
</feature>
<organism evidence="3 4">
    <name type="scientific">Varroa destructor</name>
    <name type="common">Honeybee mite</name>
    <dbReference type="NCBI Taxonomy" id="109461"/>
    <lineage>
        <taxon>Eukaryota</taxon>
        <taxon>Metazoa</taxon>
        <taxon>Ecdysozoa</taxon>
        <taxon>Arthropoda</taxon>
        <taxon>Chelicerata</taxon>
        <taxon>Arachnida</taxon>
        <taxon>Acari</taxon>
        <taxon>Parasitiformes</taxon>
        <taxon>Mesostigmata</taxon>
        <taxon>Gamasina</taxon>
        <taxon>Dermanyssoidea</taxon>
        <taxon>Varroidae</taxon>
        <taxon>Varroa</taxon>
    </lineage>
</organism>
<dbReference type="GO" id="GO:0005576">
    <property type="term" value="C:extracellular region"/>
    <property type="evidence" value="ECO:0007669"/>
    <property type="project" value="InterPro"/>
</dbReference>
<keyword evidence="1" id="KW-0732">Signal</keyword>
<dbReference type="GO" id="GO:0008061">
    <property type="term" value="F:chitin binding"/>
    <property type="evidence" value="ECO:0007669"/>
    <property type="project" value="InterPro"/>
</dbReference>
<dbReference type="GeneID" id="111248875"/>
<dbReference type="SUPFAM" id="SSF57625">
    <property type="entry name" value="Invertebrate chitin-binding proteins"/>
    <property type="match status" value="1"/>
</dbReference>
<evidence type="ECO:0000259" key="2">
    <source>
        <dbReference type="PROSITE" id="PS50940"/>
    </source>
</evidence>
<dbReference type="SMART" id="SM00494">
    <property type="entry name" value="ChtBD2"/>
    <property type="match status" value="1"/>
</dbReference>
<accession>A0A7M7JVS4</accession>
<dbReference type="AlphaFoldDB" id="A0A7M7JVS4"/>
<dbReference type="PROSITE" id="PS50940">
    <property type="entry name" value="CHIT_BIND_II"/>
    <property type="match status" value="1"/>
</dbReference>
<dbReference type="RefSeq" id="XP_022657666.1">
    <property type="nucleotide sequence ID" value="XM_022801931.1"/>
</dbReference>
<dbReference type="EnsemblMetazoa" id="XM_022801931">
    <property type="protein sequence ID" value="XP_022657666"/>
    <property type="gene ID" value="LOC111248875"/>
</dbReference>
<dbReference type="Gene3D" id="2.170.140.10">
    <property type="entry name" value="Chitin binding domain"/>
    <property type="match status" value="1"/>
</dbReference>
<dbReference type="InterPro" id="IPR036508">
    <property type="entry name" value="Chitin-bd_dom_sf"/>
</dbReference>
<feature type="domain" description="Chitin-binding type-2" evidence="2">
    <location>
        <begin position="35"/>
        <end position="96"/>
    </location>
</feature>
<feature type="signal peptide" evidence="1">
    <location>
        <begin position="1"/>
        <end position="25"/>
    </location>
</feature>
<dbReference type="InParanoid" id="A0A7M7JVS4"/>
<evidence type="ECO:0000313" key="4">
    <source>
        <dbReference type="Proteomes" id="UP000594260"/>
    </source>
</evidence>
<evidence type="ECO:0000313" key="3">
    <source>
        <dbReference type="EnsemblMetazoa" id="XP_022657666"/>
    </source>
</evidence>
<reference evidence="3" key="1">
    <citation type="submission" date="2021-01" db="UniProtKB">
        <authorList>
            <consortium name="EnsemblMetazoa"/>
        </authorList>
    </citation>
    <scope>IDENTIFICATION</scope>
</reference>
<dbReference type="KEGG" id="vde:111248875"/>
<dbReference type="InterPro" id="IPR002557">
    <property type="entry name" value="Chitin-bd_dom"/>
</dbReference>
<dbReference type="OrthoDB" id="6419672at2759"/>
<evidence type="ECO:0000256" key="1">
    <source>
        <dbReference type="SAM" id="SignalP"/>
    </source>
</evidence>
<protein>
    <recommendedName>
        <fullName evidence="2">Chitin-binding type-2 domain-containing protein</fullName>
    </recommendedName>
</protein>